<dbReference type="PANTHER" id="PTHR22589:SF103">
    <property type="entry name" value="CARNITINE O-ACETYL-TRANSFERASE, ISOFORM A-RELATED"/>
    <property type="match status" value="1"/>
</dbReference>
<dbReference type="Pfam" id="PF00755">
    <property type="entry name" value="Carn_acyltransf"/>
    <property type="match status" value="2"/>
</dbReference>
<evidence type="ECO:0000313" key="13">
    <source>
        <dbReference type="Proteomes" id="UP000283509"/>
    </source>
</evidence>
<dbReference type="InterPro" id="IPR023213">
    <property type="entry name" value="CAT-like_dom_sf"/>
</dbReference>
<comment type="similarity">
    <text evidence="2">Belongs to the carnitine/choline acetyltransferase family.</text>
</comment>
<dbReference type="GO" id="GO:0005777">
    <property type="term" value="C:peroxisome"/>
    <property type="evidence" value="ECO:0007669"/>
    <property type="project" value="TreeGrafter"/>
</dbReference>
<evidence type="ECO:0000256" key="4">
    <source>
        <dbReference type="ARBA" id="ARBA00022679"/>
    </source>
</evidence>
<keyword evidence="3" id="KW-0813">Transport</keyword>
<dbReference type="PROSITE" id="PS00439">
    <property type="entry name" value="ACYLTRANSF_C_1"/>
    <property type="match status" value="1"/>
</dbReference>
<name>A0A423SR24_PENVA</name>
<reference evidence="12 13" key="1">
    <citation type="submission" date="2018-04" db="EMBL/GenBank/DDBJ databases">
        <authorList>
            <person name="Zhang X."/>
            <person name="Yuan J."/>
            <person name="Li F."/>
            <person name="Xiang J."/>
        </authorList>
    </citation>
    <scope>NUCLEOTIDE SEQUENCE [LARGE SCALE GENOMIC DNA]</scope>
    <source>
        <tissue evidence="12">Muscle</tissue>
    </source>
</reference>
<dbReference type="GO" id="GO:0004092">
    <property type="term" value="F:carnitine O-acetyltransferase activity"/>
    <property type="evidence" value="ECO:0007669"/>
    <property type="project" value="TreeGrafter"/>
</dbReference>
<dbReference type="AlphaFoldDB" id="A0A423SR24"/>
<dbReference type="FunFam" id="3.30.559.70:FF:000002">
    <property type="entry name" value="Carnitine O-acetyltransferase"/>
    <property type="match status" value="1"/>
</dbReference>
<organism evidence="12 13">
    <name type="scientific">Penaeus vannamei</name>
    <name type="common">Whiteleg shrimp</name>
    <name type="synonym">Litopenaeus vannamei</name>
    <dbReference type="NCBI Taxonomy" id="6689"/>
    <lineage>
        <taxon>Eukaryota</taxon>
        <taxon>Metazoa</taxon>
        <taxon>Ecdysozoa</taxon>
        <taxon>Arthropoda</taxon>
        <taxon>Crustacea</taxon>
        <taxon>Multicrustacea</taxon>
        <taxon>Malacostraca</taxon>
        <taxon>Eumalacostraca</taxon>
        <taxon>Eucarida</taxon>
        <taxon>Decapoda</taxon>
        <taxon>Dendrobranchiata</taxon>
        <taxon>Penaeoidea</taxon>
        <taxon>Penaeidae</taxon>
        <taxon>Penaeus</taxon>
    </lineage>
</organism>
<keyword evidence="6" id="KW-0443">Lipid metabolism</keyword>
<dbReference type="InterPro" id="IPR000542">
    <property type="entry name" value="Carn_acyl_trans"/>
</dbReference>
<dbReference type="Gene3D" id="3.30.559.70">
    <property type="entry name" value="Choline/Carnitine o-acyltransferase, domain 2"/>
    <property type="match status" value="1"/>
</dbReference>
<sequence length="644" mass="72522">MVAPSRSLHDHQGSLPRLPVPPLEETLNKYLKTVKPLVTEEEFQLTEEIVKKFAAPGGIGQQLQEKLQQGATSNFSLTGYNKKKKKQQRLMKLQEKLQQRAKKSDNWLSEWWINAAYLDYRWPVVVWSSPGLVFPLQEFRTLDDQLSYAAKVIVGALDYKKMLDDKTVPIDHMGKDLLDMSQYFKMLGTCRIPGVTRDSIVYHGQSENPPKHIVVVHNNHFFKIDVYGKEGKPLTINQVLHQLRNVVERSTHPTSPVGILSTQNRNVWGKAYKKLRKDKLNKASIEEIQRSIFLVALDGPIVNPTGNEMTDAALLCVHGNGSQGYAGNRWYDKTIQFIIGKKGAVGLTYEHTPAEGPPIANLMDHIMNFINTGNFQREDSTMKERKLPAIELDRPQRLMFNVSDDIKQEIEDAKCALDSLVEDLEMTCFLFTGFGTSFIKSQRLSPDSFLQMAIQLAFYRIHKEPGAHYESASTRRYLHGRTETIRSCSTESVEFAKTMLDENASADEKASSLRKAVEGHKNYAKDAVRGYGVDRHLLGLKLCAIEAGMDVPTLFMDVGYIRSSHMRLSTSQVPARCEAFMCFGPLVPDGYGCCYNPRPDSVVFGTSAFNSSPETDSATFRAALEESLMDMHDVLLKSGLKAKL</sequence>
<feature type="domain" description="Choline/carnitine acyltransferase" evidence="11">
    <location>
        <begin position="18"/>
        <end position="71"/>
    </location>
</feature>
<dbReference type="STRING" id="6689.A0A423SR24"/>
<evidence type="ECO:0000313" key="12">
    <source>
        <dbReference type="EMBL" id="ROT66685.1"/>
    </source>
</evidence>
<comment type="pathway">
    <text evidence="1">Lipid metabolism; fatty acid beta-oxidation.</text>
</comment>
<feature type="active site" description="Proton acceptor" evidence="9">
    <location>
        <position position="351"/>
    </location>
</feature>
<evidence type="ECO:0000256" key="5">
    <source>
        <dbReference type="ARBA" id="ARBA00022832"/>
    </source>
</evidence>
<gene>
    <name evidence="12" type="ORF">C7M84_015265</name>
</gene>
<evidence type="ECO:0000256" key="6">
    <source>
        <dbReference type="ARBA" id="ARBA00023098"/>
    </source>
</evidence>
<dbReference type="Gene3D" id="3.30.559.10">
    <property type="entry name" value="Chloramphenicol acetyltransferase-like domain"/>
    <property type="match status" value="1"/>
</dbReference>
<comment type="catalytic activity">
    <reaction evidence="8">
        <text>4,8-dimethylnonanoyl-CoA + (R)-carnitine = O-4,8-dimethylnonanoyl-(R)-carnitine + CoA</text>
        <dbReference type="Rhea" id="RHEA:44860"/>
        <dbReference type="ChEBI" id="CHEBI:16347"/>
        <dbReference type="ChEBI" id="CHEBI:57287"/>
        <dbReference type="ChEBI" id="CHEBI:77061"/>
        <dbReference type="ChEBI" id="CHEBI:84654"/>
    </reaction>
</comment>
<keyword evidence="7" id="KW-0012">Acyltransferase</keyword>
<dbReference type="InterPro" id="IPR042231">
    <property type="entry name" value="Cho/carn_acyl_trans_2"/>
</dbReference>
<dbReference type="UniPathway" id="UPA00659"/>
<dbReference type="GO" id="GO:0019254">
    <property type="term" value="P:carnitine metabolic process, CoA-linked"/>
    <property type="evidence" value="ECO:0007669"/>
    <property type="project" value="TreeGrafter"/>
</dbReference>
<evidence type="ECO:0000259" key="11">
    <source>
        <dbReference type="Pfam" id="PF00755"/>
    </source>
</evidence>
<keyword evidence="13" id="KW-1185">Reference proteome</keyword>
<dbReference type="Proteomes" id="UP000283509">
    <property type="component" value="Unassembled WGS sequence"/>
</dbReference>
<keyword evidence="4 12" id="KW-0808">Transferase</keyword>
<dbReference type="InterPro" id="IPR039551">
    <property type="entry name" value="Cho/carn_acyl_trans"/>
</dbReference>
<comment type="caution">
    <text evidence="12">The sequence shown here is derived from an EMBL/GenBank/DDBJ whole genome shotgun (WGS) entry which is preliminary data.</text>
</comment>
<dbReference type="Gene3D" id="1.10.275.20">
    <property type="entry name" value="Choline/Carnitine o-acyltransferase"/>
    <property type="match status" value="1"/>
</dbReference>
<feature type="domain" description="Choline/carnitine acyltransferase" evidence="11">
    <location>
        <begin position="91"/>
        <end position="626"/>
    </location>
</feature>
<evidence type="ECO:0000256" key="7">
    <source>
        <dbReference type="ARBA" id="ARBA00023315"/>
    </source>
</evidence>
<reference evidence="12 13" key="2">
    <citation type="submission" date="2019-01" db="EMBL/GenBank/DDBJ databases">
        <title>The decoding of complex shrimp genome reveals the adaptation for benthos swimmer, frequently molting mechanism and breeding impact on genome.</title>
        <authorList>
            <person name="Sun Y."/>
            <person name="Gao Y."/>
            <person name="Yu Y."/>
        </authorList>
    </citation>
    <scope>NUCLEOTIDE SEQUENCE [LARGE SCALE GENOMIC DNA]</scope>
    <source>
        <tissue evidence="12">Muscle</tissue>
    </source>
</reference>
<dbReference type="InterPro" id="IPR042572">
    <property type="entry name" value="Carn_acyl_trans_N"/>
</dbReference>
<dbReference type="EMBL" id="QCYY01002902">
    <property type="protein sequence ID" value="ROT66685.1"/>
    <property type="molecule type" value="Genomic_DNA"/>
</dbReference>
<protein>
    <submittedName>
        <fullName evidence="12">Putative carnitine O-acetyltransferase-like</fullName>
    </submittedName>
</protein>
<dbReference type="PANTHER" id="PTHR22589">
    <property type="entry name" value="CARNITINE O-ACYLTRANSFERASE"/>
    <property type="match status" value="1"/>
</dbReference>
<evidence type="ECO:0000256" key="8">
    <source>
        <dbReference type="ARBA" id="ARBA00048999"/>
    </source>
</evidence>
<accession>A0A423SR24</accession>
<dbReference type="OrthoDB" id="240216at2759"/>
<evidence type="ECO:0000256" key="2">
    <source>
        <dbReference type="ARBA" id="ARBA00005232"/>
    </source>
</evidence>
<evidence type="ECO:0000256" key="1">
    <source>
        <dbReference type="ARBA" id="ARBA00005005"/>
    </source>
</evidence>
<dbReference type="SUPFAM" id="SSF52777">
    <property type="entry name" value="CoA-dependent acyltransferases"/>
    <property type="match status" value="3"/>
</dbReference>
<proteinExistence type="inferred from homology"/>
<dbReference type="GO" id="GO:0006635">
    <property type="term" value="P:fatty acid beta-oxidation"/>
    <property type="evidence" value="ECO:0007669"/>
    <property type="project" value="UniProtKB-UniPathway"/>
</dbReference>
<evidence type="ECO:0000256" key="10">
    <source>
        <dbReference type="SAM" id="MobiDB-lite"/>
    </source>
</evidence>
<evidence type="ECO:0000256" key="9">
    <source>
        <dbReference type="PIRSR" id="PIRSR600542-1"/>
    </source>
</evidence>
<keyword evidence="5" id="KW-0276">Fatty acid metabolism</keyword>
<feature type="region of interest" description="Disordered" evidence="10">
    <location>
        <begin position="1"/>
        <end position="20"/>
    </location>
</feature>
<evidence type="ECO:0000256" key="3">
    <source>
        <dbReference type="ARBA" id="ARBA00022448"/>
    </source>
</evidence>